<proteinExistence type="predicted"/>
<evidence type="ECO:0000256" key="1">
    <source>
        <dbReference type="ARBA" id="ARBA00022500"/>
    </source>
</evidence>
<dbReference type="PANTHER" id="PTHR39452:SF1">
    <property type="entry name" value="CHEY-P PHOSPHATASE CHEX"/>
    <property type="match status" value="1"/>
</dbReference>
<dbReference type="EMBL" id="CP002546">
    <property type="protein sequence ID" value="ADY60312.1"/>
    <property type="molecule type" value="Genomic_DNA"/>
</dbReference>
<dbReference type="Pfam" id="PF13690">
    <property type="entry name" value="CheX"/>
    <property type="match status" value="1"/>
</dbReference>
<dbReference type="InterPro" id="IPR038756">
    <property type="entry name" value="CheX-like"/>
</dbReference>
<dbReference type="AlphaFoldDB" id="F0SSJ6"/>
<gene>
    <name evidence="4" type="ordered locus">Plabr_2712</name>
</gene>
<reference evidence="5" key="1">
    <citation type="submission" date="2011-02" db="EMBL/GenBank/DDBJ databases">
        <title>The complete genome of Planctomyces brasiliensis DSM 5305.</title>
        <authorList>
            <person name="Lucas S."/>
            <person name="Copeland A."/>
            <person name="Lapidus A."/>
            <person name="Bruce D."/>
            <person name="Goodwin L."/>
            <person name="Pitluck S."/>
            <person name="Kyrpides N."/>
            <person name="Mavromatis K."/>
            <person name="Pagani I."/>
            <person name="Ivanova N."/>
            <person name="Ovchinnikova G."/>
            <person name="Lu M."/>
            <person name="Detter J.C."/>
            <person name="Han C."/>
            <person name="Land M."/>
            <person name="Hauser L."/>
            <person name="Markowitz V."/>
            <person name="Cheng J.-F."/>
            <person name="Hugenholtz P."/>
            <person name="Woyke T."/>
            <person name="Wu D."/>
            <person name="Tindall B."/>
            <person name="Pomrenke H.G."/>
            <person name="Brambilla E."/>
            <person name="Klenk H.-P."/>
            <person name="Eisen J.A."/>
        </authorList>
    </citation>
    <scope>NUCLEOTIDE SEQUENCE [LARGE SCALE GENOMIC DNA]</scope>
    <source>
        <strain evidence="5">ATCC 49424 / DSM 5305 / JCM 21570 / NBRC 103401 / IFAM 1448</strain>
    </source>
</reference>
<dbReference type="CDD" id="cd17906">
    <property type="entry name" value="CheX"/>
    <property type="match status" value="1"/>
</dbReference>
<accession>F0SSJ6</accession>
<dbReference type="STRING" id="756272.Plabr_2712"/>
<dbReference type="InterPro" id="IPR028051">
    <property type="entry name" value="CheX-like_dom"/>
</dbReference>
<organism evidence="4 5">
    <name type="scientific">Rubinisphaera brasiliensis (strain ATCC 49424 / DSM 5305 / JCM 21570 / IAM 15109 / NBRC 103401 / IFAM 1448)</name>
    <name type="common">Planctomyces brasiliensis</name>
    <dbReference type="NCBI Taxonomy" id="756272"/>
    <lineage>
        <taxon>Bacteria</taxon>
        <taxon>Pseudomonadati</taxon>
        <taxon>Planctomycetota</taxon>
        <taxon>Planctomycetia</taxon>
        <taxon>Planctomycetales</taxon>
        <taxon>Planctomycetaceae</taxon>
        <taxon>Rubinisphaera</taxon>
    </lineage>
</organism>
<dbReference type="Gene3D" id="3.40.1550.10">
    <property type="entry name" value="CheC-like"/>
    <property type="match status" value="1"/>
</dbReference>
<name>F0SSJ6_RUBBR</name>
<dbReference type="InterPro" id="IPR028976">
    <property type="entry name" value="CheC-like_sf"/>
</dbReference>
<evidence type="ECO:0000259" key="3">
    <source>
        <dbReference type="Pfam" id="PF13690"/>
    </source>
</evidence>
<dbReference type="KEGG" id="pbs:Plabr_2712"/>
<protein>
    <recommendedName>
        <fullName evidence="3">Chemotaxis phosphatase CheX-like domain-containing protein</fullName>
    </recommendedName>
</protein>
<feature type="region of interest" description="Disordered" evidence="2">
    <location>
        <begin position="158"/>
        <end position="203"/>
    </location>
</feature>
<evidence type="ECO:0000313" key="5">
    <source>
        <dbReference type="Proteomes" id="UP000006860"/>
    </source>
</evidence>
<dbReference type="eggNOG" id="COG1406">
    <property type="taxonomic scope" value="Bacteria"/>
</dbReference>
<sequence length="203" mass="21549">MEAHYARAFVNAARRACSDILELDTMVLTPRIVECHAPHHYITGIINLSGDREGTISMGFDRMVAVRATEFLLGDRPSKINAQVVDAVGELTNQIAGVARQNLLPLKLQVSIPHVICGISQSIPFPSGSQRISIPMTSIWGNLAIDFGFAITDKAARKAADPESKPSDEAGEKASAANAEAETDSGSENTKHAANESAVAVGV</sequence>
<dbReference type="Proteomes" id="UP000006860">
    <property type="component" value="Chromosome"/>
</dbReference>
<dbReference type="SUPFAM" id="SSF103039">
    <property type="entry name" value="CheC-like"/>
    <property type="match status" value="1"/>
</dbReference>
<keyword evidence="5" id="KW-1185">Reference proteome</keyword>
<evidence type="ECO:0000313" key="4">
    <source>
        <dbReference type="EMBL" id="ADY60312.1"/>
    </source>
</evidence>
<dbReference type="PANTHER" id="PTHR39452">
    <property type="entry name" value="CHEY-P PHOSPHATASE CHEX"/>
    <property type="match status" value="1"/>
</dbReference>
<feature type="compositionally biased region" description="Basic and acidic residues" evidence="2">
    <location>
        <begin position="158"/>
        <end position="172"/>
    </location>
</feature>
<dbReference type="HOGENOM" id="CLU_1348083_0_0_0"/>
<dbReference type="RefSeq" id="WP_013629036.1">
    <property type="nucleotide sequence ID" value="NC_015174.1"/>
</dbReference>
<keyword evidence="1" id="KW-0145">Chemotaxis</keyword>
<evidence type="ECO:0000256" key="2">
    <source>
        <dbReference type="SAM" id="MobiDB-lite"/>
    </source>
</evidence>
<feature type="domain" description="Chemotaxis phosphatase CheX-like" evidence="3">
    <location>
        <begin position="42"/>
        <end position="136"/>
    </location>
</feature>
<dbReference type="GO" id="GO:0006935">
    <property type="term" value="P:chemotaxis"/>
    <property type="evidence" value="ECO:0007669"/>
    <property type="project" value="UniProtKB-KW"/>
</dbReference>